<keyword evidence="4" id="KW-1003">Cell membrane</keyword>
<dbReference type="SUPFAM" id="SSF81345">
    <property type="entry name" value="ABC transporter involved in vitamin B12 uptake, BtuC"/>
    <property type="match status" value="1"/>
</dbReference>
<keyword evidence="3" id="KW-0813">Transport</keyword>
<evidence type="ECO:0000256" key="3">
    <source>
        <dbReference type="ARBA" id="ARBA00022448"/>
    </source>
</evidence>
<evidence type="ECO:0000313" key="10">
    <source>
        <dbReference type="Proteomes" id="UP000824099"/>
    </source>
</evidence>
<keyword evidence="6 8" id="KW-1133">Transmembrane helix</keyword>
<comment type="subcellular location">
    <subcellularLocation>
        <location evidence="1">Cell membrane</location>
        <topology evidence="1">Multi-pass membrane protein</topology>
    </subcellularLocation>
</comment>
<dbReference type="FunFam" id="1.10.3470.10:FF:000001">
    <property type="entry name" value="Vitamin B12 ABC transporter permease BtuC"/>
    <property type="match status" value="1"/>
</dbReference>
<dbReference type="Gene3D" id="1.10.3470.10">
    <property type="entry name" value="ABC transporter involved in vitamin B12 uptake, BtuC"/>
    <property type="match status" value="1"/>
</dbReference>
<dbReference type="Proteomes" id="UP000824099">
    <property type="component" value="Unassembled WGS sequence"/>
</dbReference>
<dbReference type="InterPro" id="IPR000522">
    <property type="entry name" value="ABC_transptr_permease_BtuC"/>
</dbReference>
<evidence type="ECO:0000256" key="5">
    <source>
        <dbReference type="ARBA" id="ARBA00022692"/>
    </source>
</evidence>
<comment type="caution">
    <text evidence="9">The sequence shown here is derived from an EMBL/GenBank/DDBJ whole genome shotgun (WGS) entry which is preliminary data.</text>
</comment>
<proteinExistence type="inferred from homology"/>
<feature type="transmembrane region" description="Helical" evidence="8">
    <location>
        <begin position="312"/>
        <end position="330"/>
    </location>
</feature>
<feature type="transmembrane region" description="Helical" evidence="8">
    <location>
        <begin position="243"/>
        <end position="269"/>
    </location>
</feature>
<protein>
    <submittedName>
        <fullName evidence="9">Iron ABC transporter permease</fullName>
    </submittedName>
</protein>
<dbReference type="PANTHER" id="PTHR30472">
    <property type="entry name" value="FERRIC ENTEROBACTIN TRANSPORT SYSTEM PERMEASE PROTEIN"/>
    <property type="match status" value="1"/>
</dbReference>
<reference evidence="9" key="2">
    <citation type="journal article" date="2021" name="PeerJ">
        <title>Extensive microbial diversity within the chicken gut microbiome revealed by metagenomics and culture.</title>
        <authorList>
            <person name="Gilroy R."/>
            <person name="Ravi A."/>
            <person name="Getino M."/>
            <person name="Pursley I."/>
            <person name="Horton D.L."/>
            <person name="Alikhan N.F."/>
            <person name="Baker D."/>
            <person name="Gharbi K."/>
            <person name="Hall N."/>
            <person name="Watson M."/>
            <person name="Adriaenssens E.M."/>
            <person name="Foster-Nyarko E."/>
            <person name="Jarju S."/>
            <person name="Secka A."/>
            <person name="Antonio M."/>
            <person name="Oren A."/>
            <person name="Chaudhuri R.R."/>
            <person name="La Ragione R."/>
            <person name="Hildebrand F."/>
            <person name="Pallen M.J."/>
        </authorList>
    </citation>
    <scope>NUCLEOTIDE SEQUENCE</scope>
    <source>
        <strain evidence="9">CHK160-1198</strain>
    </source>
</reference>
<dbReference type="GO" id="GO:0005886">
    <property type="term" value="C:plasma membrane"/>
    <property type="evidence" value="ECO:0007669"/>
    <property type="project" value="UniProtKB-SubCell"/>
</dbReference>
<comment type="similarity">
    <text evidence="2">Belongs to the binding-protein-dependent transport system permease family. FecCD subfamily.</text>
</comment>
<feature type="transmembrane region" description="Helical" evidence="8">
    <location>
        <begin position="67"/>
        <end position="87"/>
    </location>
</feature>
<evidence type="ECO:0000256" key="1">
    <source>
        <dbReference type="ARBA" id="ARBA00004651"/>
    </source>
</evidence>
<dbReference type="Pfam" id="PF01032">
    <property type="entry name" value="FecCD"/>
    <property type="match status" value="1"/>
</dbReference>
<feature type="transmembrane region" description="Helical" evidence="8">
    <location>
        <begin position="155"/>
        <end position="177"/>
    </location>
</feature>
<accession>A0A9D1SLS6</accession>
<evidence type="ECO:0000256" key="4">
    <source>
        <dbReference type="ARBA" id="ARBA00022475"/>
    </source>
</evidence>
<evidence type="ECO:0000256" key="8">
    <source>
        <dbReference type="SAM" id="Phobius"/>
    </source>
</evidence>
<name>A0A9D1SLS6_9FIRM</name>
<dbReference type="GO" id="GO:0022857">
    <property type="term" value="F:transmembrane transporter activity"/>
    <property type="evidence" value="ECO:0007669"/>
    <property type="project" value="InterPro"/>
</dbReference>
<evidence type="ECO:0000256" key="7">
    <source>
        <dbReference type="ARBA" id="ARBA00023136"/>
    </source>
</evidence>
<dbReference type="PANTHER" id="PTHR30472:SF68">
    <property type="entry name" value="FERRICHROME TRANSPORT SYSTEM PERMEASE PROTEIN FHUB"/>
    <property type="match status" value="1"/>
</dbReference>
<dbReference type="AlphaFoldDB" id="A0A9D1SLS6"/>
<dbReference type="EMBL" id="DVNI01000134">
    <property type="protein sequence ID" value="HIU64926.1"/>
    <property type="molecule type" value="Genomic_DNA"/>
</dbReference>
<keyword evidence="7 8" id="KW-0472">Membrane</keyword>
<dbReference type="GO" id="GO:0033214">
    <property type="term" value="P:siderophore-iron import into cell"/>
    <property type="evidence" value="ECO:0007669"/>
    <property type="project" value="TreeGrafter"/>
</dbReference>
<feature type="transmembrane region" description="Helical" evidence="8">
    <location>
        <begin position="99"/>
        <end position="118"/>
    </location>
</feature>
<dbReference type="InterPro" id="IPR037294">
    <property type="entry name" value="ABC_BtuC-like"/>
</dbReference>
<feature type="transmembrane region" description="Helical" evidence="8">
    <location>
        <begin position="124"/>
        <end position="143"/>
    </location>
</feature>
<evidence type="ECO:0000256" key="2">
    <source>
        <dbReference type="ARBA" id="ARBA00007935"/>
    </source>
</evidence>
<feature type="transmembrane region" description="Helical" evidence="8">
    <location>
        <begin position="15"/>
        <end position="38"/>
    </location>
</feature>
<organism evidence="9 10">
    <name type="scientific">Candidatus Avacidaminococcus intestinavium</name>
    <dbReference type="NCBI Taxonomy" id="2840684"/>
    <lineage>
        <taxon>Bacteria</taxon>
        <taxon>Bacillati</taxon>
        <taxon>Bacillota</taxon>
        <taxon>Negativicutes</taxon>
        <taxon>Acidaminococcales</taxon>
        <taxon>Acidaminococcaceae</taxon>
        <taxon>Acidaminococcaceae incertae sedis</taxon>
        <taxon>Candidatus Avacidaminococcus</taxon>
    </lineage>
</organism>
<keyword evidence="5 8" id="KW-0812">Transmembrane</keyword>
<gene>
    <name evidence="9" type="ORF">IAB06_07840</name>
</gene>
<reference evidence="9" key="1">
    <citation type="submission" date="2020-10" db="EMBL/GenBank/DDBJ databases">
        <authorList>
            <person name="Gilroy R."/>
        </authorList>
    </citation>
    <scope>NUCLEOTIDE SEQUENCE</scope>
    <source>
        <strain evidence="9">CHK160-1198</strain>
    </source>
</reference>
<sequence>MLSSAVNDKRKSQRVIALVLGLVFLLAAIIFSMVAGVIPLTLDNIARVIMPANSTDELYRIVHLLRLPRTIVAALVGANLALAGCVLQGILRNPLADPGIIGVSAGAGLMAMLLMILVPEKMALVPFAAFLGALAATTAVFFLAWERGINPLKMILAGVAIAAFFGGGMSALMVFFADRIQGTVTWMAGGFQGRSWNHVQMILPYSIIGILGTLFCYRELNALQLGEEVATSIGINVKRIRTILIILAALLAASAVSVAGMIGFVGLIVPHITRLVVGSDCEYLLPCAAIFGAALVTFADTVARTAFSPIEVPVGIFMAFLGAPFFLYLLKRRMRT</sequence>
<evidence type="ECO:0000313" key="9">
    <source>
        <dbReference type="EMBL" id="HIU64926.1"/>
    </source>
</evidence>
<evidence type="ECO:0000256" key="6">
    <source>
        <dbReference type="ARBA" id="ARBA00022989"/>
    </source>
</evidence>
<dbReference type="CDD" id="cd06550">
    <property type="entry name" value="TM_ABC_iron-siderophores_like"/>
    <property type="match status" value="1"/>
</dbReference>